<dbReference type="AlphaFoldDB" id="A0A4Q7XXQ1"/>
<keyword evidence="2" id="KW-1185">Reference proteome</keyword>
<dbReference type="EMBL" id="SHKW01000008">
    <property type="protein sequence ID" value="RZU29090.1"/>
    <property type="molecule type" value="Genomic_DNA"/>
</dbReference>
<organism evidence="1 2">
    <name type="scientific">Edaphobacter modestus</name>
    <dbReference type="NCBI Taxonomy" id="388466"/>
    <lineage>
        <taxon>Bacteria</taxon>
        <taxon>Pseudomonadati</taxon>
        <taxon>Acidobacteriota</taxon>
        <taxon>Terriglobia</taxon>
        <taxon>Terriglobales</taxon>
        <taxon>Acidobacteriaceae</taxon>
        <taxon>Edaphobacter</taxon>
    </lineage>
</organism>
<evidence type="ECO:0000313" key="2">
    <source>
        <dbReference type="Proteomes" id="UP000292958"/>
    </source>
</evidence>
<dbReference type="Proteomes" id="UP000292958">
    <property type="component" value="Unassembled WGS sequence"/>
</dbReference>
<evidence type="ECO:0000313" key="1">
    <source>
        <dbReference type="EMBL" id="RZU29090.1"/>
    </source>
</evidence>
<sequence>MKLSEARIKAKEIYGETGYAVLRGANKKLCVIGFVDRTGSRLGINVDLASAASFEEAFLAAPPSTAVYFLKRTAEIQTEFLAAAAALEATLGFKIDRRKDLRNLTVEDLRNRQKAPEEIRI</sequence>
<reference evidence="1 2" key="1">
    <citation type="submission" date="2019-02" db="EMBL/GenBank/DDBJ databases">
        <title>Genomic Encyclopedia of Archaeal and Bacterial Type Strains, Phase II (KMG-II): from individual species to whole genera.</title>
        <authorList>
            <person name="Goeker M."/>
        </authorList>
    </citation>
    <scope>NUCLEOTIDE SEQUENCE [LARGE SCALE GENOMIC DNA]</scope>
    <source>
        <strain evidence="1 2">DSM 18101</strain>
    </source>
</reference>
<accession>A0A4Q7XXQ1</accession>
<name>A0A4Q7XXQ1_9BACT</name>
<dbReference type="RefSeq" id="WP_130425580.1">
    <property type="nucleotide sequence ID" value="NZ_SHKW01000008.1"/>
</dbReference>
<gene>
    <name evidence="1" type="ORF">BDD14_6686</name>
</gene>
<comment type="caution">
    <text evidence="1">The sequence shown here is derived from an EMBL/GenBank/DDBJ whole genome shotgun (WGS) entry which is preliminary data.</text>
</comment>
<proteinExistence type="predicted"/>
<protein>
    <submittedName>
        <fullName evidence="1">Uncharacterized protein</fullName>
    </submittedName>
</protein>